<evidence type="ECO:0000313" key="2">
    <source>
        <dbReference type="EMBL" id="PUZ53519.1"/>
    </source>
</evidence>
<organism evidence="2 3">
    <name type="scientific">Panicum hallii var. hallii</name>
    <dbReference type="NCBI Taxonomy" id="1504633"/>
    <lineage>
        <taxon>Eukaryota</taxon>
        <taxon>Viridiplantae</taxon>
        <taxon>Streptophyta</taxon>
        <taxon>Embryophyta</taxon>
        <taxon>Tracheophyta</taxon>
        <taxon>Spermatophyta</taxon>
        <taxon>Magnoliopsida</taxon>
        <taxon>Liliopsida</taxon>
        <taxon>Poales</taxon>
        <taxon>Poaceae</taxon>
        <taxon>PACMAD clade</taxon>
        <taxon>Panicoideae</taxon>
        <taxon>Panicodae</taxon>
        <taxon>Paniceae</taxon>
        <taxon>Panicinae</taxon>
        <taxon>Panicum</taxon>
        <taxon>Panicum sect. Panicum</taxon>
    </lineage>
</organism>
<gene>
    <name evidence="2" type="ORF">GQ55_5G057600</name>
</gene>
<dbReference type="EMBL" id="CM009753">
    <property type="protein sequence ID" value="PUZ53519.1"/>
    <property type="molecule type" value="Genomic_DNA"/>
</dbReference>
<name>A0A2T7DD41_9POAL</name>
<feature type="compositionally biased region" description="Basic and acidic residues" evidence="1">
    <location>
        <begin position="20"/>
        <end position="83"/>
    </location>
</feature>
<proteinExistence type="predicted"/>
<reference evidence="2 3" key="1">
    <citation type="submission" date="2018-04" db="EMBL/GenBank/DDBJ databases">
        <title>WGS assembly of Panicum hallii var. hallii HAL2.</title>
        <authorList>
            <person name="Lovell J."/>
            <person name="Jenkins J."/>
            <person name="Lowry D."/>
            <person name="Mamidi S."/>
            <person name="Sreedasyam A."/>
            <person name="Weng X."/>
            <person name="Barry K."/>
            <person name="Bonette J."/>
            <person name="Campitelli B."/>
            <person name="Daum C."/>
            <person name="Gordon S."/>
            <person name="Gould B."/>
            <person name="Lipzen A."/>
            <person name="MacQueen A."/>
            <person name="Palacio-Mejia J."/>
            <person name="Plott C."/>
            <person name="Shakirov E."/>
            <person name="Shu S."/>
            <person name="Yoshinaga Y."/>
            <person name="Zane M."/>
            <person name="Rokhsar D."/>
            <person name="Grimwood J."/>
            <person name="Schmutz J."/>
            <person name="Juenger T."/>
        </authorList>
    </citation>
    <scope>NUCLEOTIDE SEQUENCE [LARGE SCALE GENOMIC DNA]</scope>
    <source>
        <strain evidence="3">cv. HAL2</strain>
    </source>
</reference>
<dbReference type="Proteomes" id="UP000244336">
    <property type="component" value="Chromosome 5"/>
</dbReference>
<dbReference type="AlphaFoldDB" id="A0A2T7DD41"/>
<evidence type="ECO:0000313" key="3">
    <source>
        <dbReference type="Proteomes" id="UP000244336"/>
    </source>
</evidence>
<dbReference type="Gramene" id="PUZ53519">
    <property type="protein sequence ID" value="PUZ53519"/>
    <property type="gene ID" value="GQ55_5G057600"/>
</dbReference>
<sequence>MDANRLGDTNHGFRRRSRSSGKDVEPDSAHRSKRCRPEEGQGKDRDLRGSGSDVGRRDRDFNQDVRGPDQCFKEHISVKEPTKELAYQSGKEPAPVSGHSPRINVSVSDQSDKKHMSVSHQSVRKLAHPSDGKLLSADKKALSISQHSSKPPISVAGKSSVPTECLVLENVFEKSVVLAFDESVKKFFFWHHTISSFCDYLFEHT</sequence>
<keyword evidence="3" id="KW-1185">Reference proteome</keyword>
<protein>
    <submittedName>
        <fullName evidence="2">Uncharacterized protein</fullName>
    </submittedName>
</protein>
<accession>A0A2T7DD41</accession>
<feature type="region of interest" description="Disordered" evidence="1">
    <location>
        <begin position="1"/>
        <end position="102"/>
    </location>
</feature>
<evidence type="ECO:0000256" key="1">
    <source>
        <dbReference type="SAM" id="MobiDB-lite"/>
    </source>
</evidence>